<dbReference type="AlphaFoldDB" id="A0A7W4YBX5"/>
<reference evidence="2 3" key="1">
    <citation type="submission" date="2020-08" db="EMBL/GenBank/DDBJ databases">
        <title>The Agave Microbiome: Exploring the role of microbial communities in plant adaptations to desert environments.</title>
        <authorList>
            <person name="Partida-Martinez L.P."/>
        </authorList>
    </citation>
    <scope>NUCLEOTIDE SEQUENCE [LARGE SCALE GENOMIC DNA]</scope>
    <source>
        <strain evidence="2 3">RAS26</strain>
    </source>
</reference>
<keyword evidence="1" id="KW-0732">Signal</keyword>
<feature type="signal peptide" evidence="1">
    <location>
        <begin position="1"/>
        <end position="31"/>
    </location>
</feature>
<gene>
    <name evidence="2" type="ORF">FHR80_003318</name>
</gene>
<accession>A0A7W4YBX5</accession>
<dbReference type="EMBL" id="JACHVX010000005">
    <property type="protein sequence ID" value="MBB2924385.1"/>
    <property type="molecule type" value="Genomic_DNA"/>
</dbReference>
<organism evidence="2 3">
    <name type="scientific">Cellulomonas cellasea</name>
    <dbReference type="NCBI Taxonomy" id="43670"/>
    <lineage>
        <taxon>Bacteria</taxon>
        <taxon>Bacillati</taxon>
        <taxon>Actinomycetota</taxon>
        <taxon>Actinomycetes</taxon>
        <taxon>Micrococcales</taxon>
        <taxon>Cellulomonadaceae</taxon>
        <taxon>Cellulomonas</taxon>
    </lineage>
</organism>
<evidence type="ECO:0000256" key="1">
    <source>
        <dbReference type="SAM" id="SignalP"/>
    </source>
</evidence>
<protein>
    <submittedName>
        <fullName evidence="2">Uncharacterized protein</fullName>
    </submittedName>
</protein>
<evidence type="ECO:0000313" key="2">
    <source>
        <dbReference type="EMBL" id="MBB2924385.1"/>
    </source>
</evidence>
<dbReference type="RefSeq" id="WP_183297195.1">
    <property type="nucleotide sequence ID" value="NZ_JACHVX010000005.1"/>
</dbReference>
<sequence>MAGHRGARRAVGAVLAGATALLGAAAAPAGATGGARQGLCTDGVTSVAGVTVEGDAWVDGAVCDLTDVVVTGDLTVHGDRQVTLTGVTVGGDLGAKGSVTLTGSTVQGGVLASAASLVVQDSHVWHSVRGYADTATVSGSVVDGAVNVRAKDLTVELSTVGGWANLIASQQAEVAWSTFGRGLTSKGAGELWLCGSDVAADVAVRGLANPGRVGATTTAAGNACSTASLPEDHARAGLADAERDAVNVGGWLLVEHNLGAVTLASATVAGNLSCASNWGAVDFAGATVAGLSTGQCWA</sequence>
<dbReference type="Proteomes" id="UP000518206">
    <property type="component" value="Unassembled WGS sequence"/>
</dbReference>
<name>A0A7W4YBX5_9CELL</name>
<evidence type="ECO:0000313" key="3">
    <source>
        <dbReference type="Proteomes" id="UP000518206"/>
    </source>
</evidence>
<reference evidence="2 3" key="2">
    <citation type="submission" date="2020-08" db="EMBL/GenBank/DDBJ databases">
        <authorList>
            <person name="Partida-Martinez L."/>
            <person name="Huntemann M."/>
            <person name="Clum A."/>
            <person name="Wang J."/>
            <person name="Palaniappan K."/>
            <person name="Ritter S."/>
            <person name="Chen I.-M."/>
            <person name="Stamatis D."/>
            <person name="Reddy T."/>
            <person name="O'Malley R."/>
            <person name="Daum C."/>
            <person name="Shapiro N."/>
            <person name="Ivanova N."/>
            <person name="Kyrpides N."/>
            <person name="Woyke T."/>
        </authorList>
    </citation>
    <scope>NUCLEOTIDE SEQUENCE [LARGE SCALE GENOMIC DNA]</scope>
    <source>
        <strain evidence="2 3">RAS26</strain>
    </source>
</reference>
<proteinExistence type="predicted"/>
<comment type="caution">
    <text evidence="2">The sequence shown here is derived from an EMBL/GenBank/DDBJ whole genome shotgun (WGS) entry which is preliminary data.</text>
</comment>
<feature type="chain" id="PRO_5039123320" evidence="1">
    <location>
        <begin position="32"/>
        <end position="298"/>
    </location>
</feature>